<dbReference type="EMBL" id="MLAK01000840">
    <property type="protein sequence ID" value="OHT03077.1"/>
    <property type="molecule type" value="Genomic_DNA"/>
</dbReference>
<dbReference type="GeneID" id="94841567"/>
<keyword evidence="2" id="KW-0472">Membrane</keyword>
<feature type="transmembrane region" description="Helical" evidence="2">
    <location>
        <begin position="777"/>
        <end position="799"/>
    </location>
</feature>
<proteinExistence type="predicted"/>
<reference evidence="3" key="1">
    <citation type="submission" date="2016-10" db="EMBL/GenBank/DDBJ databases">
        <authorList>
            <person name="Benchimol M."/>
            <person name="Almeida L.G."/>
            <person name="Vasconcelos A.T."/>
            <person name="Perreira-Neves A."/>
            <person name="Rosa I.A."/>
            <person name="Tasca T."/>
            <person name="Bogo M.R."/>
            <person name="de Souza W."/>
        </authorList>
    </citation>
    <scope>NUCLEOTIDE SEQUENCE [LARGE SCALE GENOMIC DNA]</scope>
    <source>
        <strain evidence="3">K</strain>
    </source>
</reference>
<keyword evidence="4" id="KW-1185">Reference proteome</keyword>
<gene>
    <name evidence="3" type="ORF">TRFO_29587</name>
</gene>
<keyword evidence="2" id="KW-1133">Transmembrane helix</keyword>
<evidence type="ECO:0000256" key="2">
    <source>
        <dbReference type="SAM" id="Phobius"/>
    </source>
</evidence>
<dbReference type="VEuPathDB" id="TrichDB:TRFO_29587"/>
<accession>A0A1J4K0Q2</accession>
<sequence>MFYSSENFINKLLKNFINPFKIIDRCIFSIFEKFSKSEIAKISCMFVFLLAGIFSRNVCNTFSALKQNQQKSTFNRFASELNAKSDKSLHSRDETIFSTTEIKTFALEVINFYRRLSNVHPASLSEITSAQCEIMAKFFDGYYKLSETHSQLPQLNSLQSGSFDGYNANNYFKSHNAQNVLIKKSLHHEYSDISDSEKIDENKVHFLDDYIVVNSSTLFNSFKDFSKMMNNIRYRHFLLNPKISSIGIGFYGNIIVFGYSELQKIDQHPMDYFAFPCGYLNSDKPREIPIDLIEGNLWSFELLPEKLNNIFEVKVSTNKGENVKIKRKKRMSDHIISFMIDQPLVVGEVYQVSIRDKFVFQYSIEIIECDHQKTTEFIEQVPSLPTIKETKHSLPNILEISSETESEIESLIESTQDSDEKETETTYQPDFTENQQSIDENTENEQVSISESIGDTVLPTPKPDLSIYSNFCIGTRLIDCTFAGVDIFVNNDQLISANDISGILNNFTNSTLTGKENPISFFVSHSCRIEMPTELFFKAGVSVIAKDDITVLVTLKGNYLDQTTKNLLQSHSLQNVILNIVGKVAANLNQLELYHVNKGEISGSCLIKATQFNTDFTTLVNFENSNIISFATNISIDGEHDLTDIIYGPSKSVTLTNSGNSINPDYIPMKATVPPSDYVYFLSNRRLTLEASAQLGSESSALIRPTHILFKNNYPDIDFIGIWTVIPKPDLVISIYIGRTLNVAGNYIPSFTVLEWKKENDKWADINMKPETLKEKIFISVVSVVALTIVFTILLCVALGNGKKYKALEPHHSRHISDSGSGDLIGSSG</sequence>
<evidence type="ECO:0000256" key="1">
    <source>
        <dbReference type="SAM" id="MobiDB-lite"/>
    </source>
</evidence>
<feature type="compositionally biased region" description="Acidic residues" evidence="1">
    <location>
        <begin position="408"/>
        <end position="422"/>
    </location>
</feature>
<comment type="caution">
    <text evidence="3">The sequence shown here is derived from an EMBL/GenBank/DDBJ whole genome shotgun (WGS) entry which is preliminary data.</text>
</comment>
<dbReference type="Proteomes" id="UP000179807">
    <property type="component" value="Unassembled WGS sequence"/>
</dbReference>
<organism evidence="3 4">
    <name type="scientific">Tritrichomonas foetus</name>
    <dbReference type="NCBI Taxonomy" id="1144522"/>
    <lineage>
        <taxon>Eukaryota</taxon>
        <taxon>Metamonada</taxon>
        <taxon>Parabasalia</taxon>
        <taxon>Tritrichomonadida</taxon>
        <taxon>Tritrichomonadidae</taxon>
        <taxon>Tritrichomonas</taxon>
    </lineage>
</organism>
<keyword evidence="2" id="KW-0812">Transmembrane</keyword>
<name>A0A1J4K0Q2_9EUKA</name>
<dbReference type="AlphaFoldDB" id="A0A1J4K0Q2"/>
<dbReference type="RefSeq" id="XP_068356213.1">
    <property type="nucleotide sequence ID" value="XM_068506863.1"/>
</dbReference>
<evidence type="ECO:0000313" key="4">
    <source>
        <dbReference type="Proteomes" id="UP000179807"/>
    </source>
</evidence>
<evidence type="ECO:0000313" key="3">
    <source>
        <dbReference type="EMBL" id="OHT03077.1"/>
    </source>
</evidence>
<feature type="compositionally biased region" description="Polar residues" evidence="1">
    <location>
        <begin position="425"/>
        <end position="441"/>
    </location>
</feature>
<feature type="region of interest" description="Disordered" evidence="1">
    <location>
        <begin position="408"/>
        <end position="441"/>
    </location>
</feature>
<protein>
    <submittedName>
        <fullName evidence="3">Uncharacterized protein</fullName>
    </submittedName>
</protein>